<dbReference type="InterPro" id="IPR036282">
    <property type="entry name" value="Glutathione-S-Trfase_C_sf"/>
</dbReference>
<dbReference type="PROSITE" id="PS50404">
    <property type="entry name" value="GST_NTER"/>
    <property type="match status" value="1"/>
</dbReference>
<feature type="domain" description="GST N-terminal" evidence="1">
    <location>
        <begin position="4"/>
        <end position="85"/>
    </location>
</feature>
<dbReference type="InterPro" id="IPR004045">
    <property type="entry name" value="Glutathione_S-Trfase_N"/>
</dbReference>
<dbReference type="PANTHER" id="PTHR44051:SF21">
    <property type="entry name" value="GLUTATHIONE S-TRANSFERASE FAMILY PROTEIN"/>
    <property type="match status" value="1"/>
</dbReference>
<evidence type="ECO:0000313" key="3">
    <source>
        <dbReference type="Proteomes" id="UP000008130"/>
    </source>
</evidence>
<dbReference type="EMBL" id="CP002568">
    <property type="protein sequence ID" value="ADZ70256.1"/>
    <property type="molecule type" value="Genomic_DNA"/>
</dbReference>
<dbReference type="STRING" id="991905.SL003B_1830"/>
<dbReference type="CDD" id="cd03046">
    <property type="entry name" value="GST_N_GTT1_like"/>
    <property type="match status" value="1"/>
</dbReference>
<dbReference type="Proteomes" id="UP000008130">
    <property type="component" value="Chromosome"/>
</dbReference>
<dbReference type="Gene3D" id="1.20.1050.10">
    <property type="match status" value="1"/>
</dbReference>
<dbReference type="InterPro" id="IPR036249">
    <property type="entry name" value="Thioredoxin-like_sf"/>
</dbReference>
<dbReference type="CDD" id="cd03207">
    <property type="entry name" value="GST_C_8"/>
    <property type="match status" value="1"/>
</dbReference>
<dbReference type="SUPFAM" id="SSF52833">
    <property type="entry name" value="Thioredoxin-like"/>
    <property type="match status" value="1"/>
</dbReference>
<dbReference type="SUPFAM" id="SSF47616">
    <property type="entry name" value="GST C-terminal domain-like"/>
    <property type="match status" value="1"/>
</dbReference>
<name>F2IVX4_POLGS</name>
<dbReference type="PANTHER" id="PTHR44051">
    <property type="entry name" value="GLUTATHIONE S-TRANSFERASE-RELATED"/>
    <property type="match status" value="1"/>
</dbReference>
<dbReference type="InterPro" id="IPR040079">
    <property type="entry name" value="Glutathione_S-Trfase"/>
</dbReference>
<evidence type="ECO:0000259" key="1">
    <source>
        <dbReference type="PROSITE" id="PS50404"/>
    </source>
</evidence>
<dbReference type="Pfam" id="PF02798">
    <property type="entry name" value="GST_N"/>
    <property type="match status" value="1"/>
</dbReference>
<dbReference type="PATRIC" id="fig|991905.3.peg.1876"/>
<organism evidence="2 3">
    <name type="scientific">Polymorphum gilvum (strain LMG 25793 / CGMCC 1.9160 / SL003B-26A1)</name>
    <dbReference type="NCBI Taxonomy" id="991905"/>
    <lineage>
        <taxon>Bacteria</taxon>
        <taxon>Pseudomonadati</taxon>
        <taxon>Pseudomonadota</taxon>
        <taxon>Alphaproteobacteria</taxon>
        <taxon>Rhodobacterales</taxon>
        <taxon>Paracoccaceae</taxon>
        <taxon>Polymorphum</taxon>
    </lineage>
</organism>
<gene>
    <name evidence="2" type="ordered locus">SL003B_1830</name>
</gene>
<keyword evidence="2" id="KW-0808">Transferase</keyword>
<sequence>MAIQDEIVLYYSPQTRATGTRILLEELGAPYRLHVLNMKAGENRAPAYLQVNPLGKVPAIRHGDALVTEQVAITIYLADLFPQAGLAPAIGDPLRGPYLRWIAFYGSCFEPAVTDRSMQREPAPASRSAYGTYEDVIGLLEAQLKRGPYLLGARYTAADVLWAVALHWTMMFGLVPNGSAFADYVKRVAARPSFAKVGEEDAALAAEHEAAAAVRPAS</sequence>
<dbReference type="HOGENOM" id="CLU_011226_6_4_5"/>
<dbReference type="SFLD" id="SFLDS00019">
    <property type="entry name" value="Glutathione_Transferase_(cytos"/>
    <property type="match status" value="1"/>
</dbReference>
<dbReference type="Pfam" id="PF13410">
    <property type="entry name" value="GST_C_2"/>
    <property type="match status" value="1"/>
</dbReference>
<protein>
    <submittedName>
        <fullName evidence="2">Glutathione S-transferase domain</fullName>
    </submittedName>
</protein>
<accession>F2IVX4</accession>
<proteinExistence type="predicted"/>
<dbReference type="GO" id="GO:0016740">
    <property type="term" value="F:transferase activity"/>
    <property type="evidence" value="ECO:0007669"/>
    <property type="project" value="UniProtKB-KW"/>
</dbReference>
<reference evidence="2 3" key="1">
    <citation type="journal article" date="2011" name="J. Bacteriol.">
        <title>Complete genome sequence of Polymorphum gilvum SL003B-26A1T, a crude oil-degrading bacterium from oil-polluted saline soil.</title>
        <authorList>
            <person name="Li S.G."/>
            <person name="Tang Y.Q."/>
            <person name="Nie Y."/>
            <person name="Cai M."/>
            <person name="Wu X.L."/>
        </authorList>
    </citation>
    <scope>NUCLEOTIDE SEQUENCE [LARGE SCALE GENOMIC DNA]</scope>
    <source>
        <strain evidence="3">LMG 25793 / CGMCC 1.9160 / SL003B-26A1</strain>
    </source>
</reference>
<dbReference type="SFLD" id="SFLDG00358">
    <property type="entry name" value="Main_(cytGST)"/>
    <property type="match status" value="1"/>
</dbReference>
<dbReference type="AlphaFoldDB" id="F2IVX4"/>
<dbReference type="RefSeq" id="WP_013652574.1">
    <property type="nucleotide sequence ID" value="NC_015259.1"/>
</dbReference>
<dbReference type="Gene3D" id="3.40.30.10">
    <property type="entry name" value="Glutaredoxin"/>
    <property type="match status" value="1"/>
</dbReference>
<dbReference type="SFLD" id="SFLDG01150">
    <property type="entry name" value="Main.1:_Beta-like"/>
    <property type="match status" value="1"/>
</dbReference>
<evidence type="ECO:0000313" key="2">
    <source>
        <dbReference type="EMBL" id="ADZ70256.1"/>
    </source>
</evidence>
<dbReference type="KEGG" id="pgv:SL003B_1830"/>
<keyword evidence="3" id="KW-1185">Reference proteome</keyword>
<dbReference type="eggNOG" id="COG0625">
    <property type="taxonomic scope" value="Bacteria"/>
</dbReference>